<dbReference type="EMBL" id="SWCI01000002">
    <property type="protein sequence ID" value="TKB50600.1"/>
    <property type="molecule type" value="Genomic_DNA"/>
</dbReference>
<dbReference type="Proteomes" id="UP000305674">
    <property type="component" value="Unassembled WGS sequence"/>
</dbReference>
<proteinExistence type="predicted"/>
<comment type="caution">
    <text evidence="1">The sequence shown here is derived from an EMBL/GenBank/DDBJ whole genome shotgun (WGS) entry which is preliminary data.</text>
</comment>
<dbReference type="AlphaFoldDB" id="A0A4U1BKI8"/>
<dbReference type="RefSeq" id="WP_136852123.1">
    <property type="nucleotide sequence ID" value="NZ_SWCI01000002.1"/>
</dbReference>
<gene>
    <name evidence="1" type="ORF">FCL40_05470</name>
</gene>
<sequence length="109" mass="11439">MRGWLAALVLVPLLVQANELEECALASVSSDYGEFTLSLRAGEPEILHLGGGHRLALLADPVGRSGLVMISTEARSGHSRLSTNVMVGPGKPASLQVADLSVELRVVPL</sequence>
<keyword evidence="2" id="KW-1185">Reference proteome</keyword>
<organism evidence="1 2">
    <name type="scientific">Ferrimonas sediminicola</name>
    <dbReference type="NCBI Taxonomy" id="2569538"/>
    <lineage>
        <taxon>Bacteria</taxon>
        <taxon>Pseudomonadati</taxon>
        <taxon>Pseudomonadota</taxon>
        <taxon>Gammaproteobacteria</taxon>
        <taxon>Alteromonadales</taxon>
        <taxon>Ferrimonadaceae</taxon>
        <taxon>Ferrimonas</taxon>
    </lineage>
</organism>
<reference evidence="1 2" key="1">
    <citation type="submission" date="2019-04" db="EMBL/GenBank/DDBJ databases">
        <authorList>
            <person name="Hwang J.C."/>
        </authorList>
    </citation>
    <scope>NUCLEOTIDE SEQUENCE [LARGE SCALE GENOMIC DNA]</scope>
    <source>
        <strain evidence="1 2">IMCC35001</strain>
    </source>
</reference>
<name>A0A4U1BKI8_9GAMM</name>
<evidence type="ECO:0000313" key="2">
    <source>
        <dbReference type="Proteomes" id="UP000305674"/>
    </source>
</evidence>
<dbReference type="OrthoDB" id="9909361at2"/>
<accession>A0A4U1BKI8</accession>
<evidence type="ECO:0000313" key="1">
    <source>
        <dbReference type="EMBL" id="TKB50600.1"/>
    </source>
</evidence>
<protein>
    <submittedName>
        <fullName evidence="1">Uncharacterized protein</fullName>
    </submittedName>
</protein>